<dbReference type="PANTHER" id="PTHR33155:SF9">
    <property type="entry name" value="FANTASTIC FOUR-LIKE PROTEIN (DUF3049)"/>
    <property type="match status" value="1"/>
</dbReference>
<dbReference type="PANTHER" id="PTHR33155">
    <property type="entry name" value="FANTASTIC FOUR-LIKE PROTEIN (DUF3049)"/>
    <property type="match status" value="1"/>
</dbReference>
<dbReference type="InterPro" id="IPR046431">
    <property type="entry name" value="FAF_dom"/>
</dbReference>
<proteinExistence type="inferred from homology"/>
<organism evidence="3 4">
    <name type="scientific">Mikania micrantha</name>
    <name type="common">bitter vine</name>
    <dbReference type="NCBI Taxonomy" id="192012"/>
    <lineage>
        <taxon>Eukaryota</taxon>
        <taxon>Viridiplantae</taxon>
        <taxon>Streptophyta</taxon>
        <taxon>Embryophyta</taxon>
        <taxon>Tracheophyta</taxon>
        <taxon>Spermatophyta</taxon>
        <taxon>Magnoliopsida</taxon>
        <taxon>eudicotyledons</taxon>
        <taxon>Gunneridae</taxon>
        <taxon>Pentapetalae</taxon>
        <taxon>asterids</taxon>
        <taxon>campanulids</taxon>
        <taxon>Asterales</taxon>
        <taxon>Asteraceae</taxon>
        <taxon>Asteroideae</taxon>
        <taxon>Heliantheae alliance</taxon>
        <taxon>Eupatorieae</taxon>
        <taxon>Mikania</taxon>
    </lineage>
</organism>
<evidence type="ECO:0000259" key="2">
    <source>
        <dbReference type="Pfam" id="PF11250"/>
    </source>
</evidence>
<protein>
    <recommendedName>
        <fullName evidence="2">FAF domain-containing protein</fullName>
    </recommendedName>
</protein>
<dbReference type="AlphaFoldDB" id="A0A5N6M965"/>
<sequence length="175" mass="20399">MAAIGSLQHIFDNPLYPQAAALTSCMHITPMKLLHNSPTDVFSRLNLNEKTKSDDNPETSSQAIGFESFNDVKDFNDQWEDTHEHIIEHTKNKMLGEPKRSRMIKRKPFPPPISSFGRWGCLKSYRFNGRLVLKEEKIVTREMLHAYREDGRLKMRYIRFHDSVEVTQDHGSKIR</sequence>
<feature type="domain" description="FAF" evidence="2">
    <location>
        <begin position="109"/>
        <end position="156"/>
    </location>
</feature>
<evidence type="ECO:0000313" key="4">
    <source>
        <dbReference type="Proteomes" id="UP000326396"/>
    </source>
</evidence>
<comment type="similarity">
    <text evidence="1">Belongs to the fantastic four family.</text>
</comment>
<gene>
    <name evidence="3" type="ORF">E3N88_32660</name>
</gene>
<dbReference type="InterPro" id="IPR021410">
    <property type="entry name" value="FAF"/>
</dbReference>
<evidence type="ECO:0000256" key="1">
    <source>
        <dbReference type="ARBA" id="ARBA00008690"/>
    </source>
</evidence>
<comment type="caution">
    <text evidence="3">The sequence shown here is derived from an EMBL/GenBank/DDBJ whole genome shotgun (WGS) entry which is preliminary data.</text>
</comment>
<dbReference type="OrthoDB" id="676808at2759"/>
<evidence type="ECO:0000313" key="3">
    <source>
        <dbReference type="EMBL" id="KAD3337140.1"/>
    </source>
</evidence>
<keyword evidence="4" id="KW-1185">Reference proteome</keyword>
<dbReference type="Proteomes" id="UP000326396">
    <property type="component" value="Linkage Group LG6"/>
</dbReference>
<dbReference type="EMBL" id="SZYD01000016">
    <property type="protein sequence ID" value="KAD3337140.1"/>
    <property type="molecule type" value="Genomic_DNA"/>
</dbReference>
<reference evidence="3 4" key="1">
    <citation type="submission" date="2019-05" db="EMBL/GenBank/DDBJ databases">
        <title>Mikania micrantha, genome provides insights into the molecular mechanism of rapid growth.</title>
        <authorList>
            <person name="Liu B."/>
        </authorList>
    </citation>
    <scope>NUCLEOTIDE SEQUENCE [LARGE SCALE GENOMIC DNA]</scope>
    <source>
        <strain evidence="3">NLD-2019</strain>
        <tissue evidence="3">Leaf</tissue>
    </source>
</reference>
<dbReference type="Pfam" id="PF11250">
    <property type="entry name" value="FAF"/>
    <property type="match status" value="1"/>
</dbReference>
<name>A0A5N6M965_9ASTR</name>
<accession>A0A5N6M965</accession>